<proteinExistence type="predicted"/>
<feature type="region of interest" description="Disordered" evidence="1">
    <location>
        <begin position="647"/>
        <end position="691"/>
    </location>
</feature>
<feature type="compositionally biased region" description="Basic and acidic residues" evidence="1">
    <location>
        <begin position="657"/>
        <end position="667"/>
    </location>
</feature>
<protein>
    <submittedName>
        <fullName evidence="2">Uncharacterized protein</fullName>
    </submittedName>
</protein>
<feature type="compositionally biased region" description="Basic and acidic residues" evidence="1">
    <location>
        <begin position="209"/>
        <end position="233"/>
    </location>
</feature>
<dbReference type="EMBL" id="CAJFDH010000002">
    <property type="protein sequence ID" value="CAD5210131.1"/>
    <property type="molecule type" value="Genomic_DNA"/>
</dbReference>
<feature type="compositionally biased region" description="Basic residues" evidence="1">
    <location>
        <begin position="806"/>
        <end position="815"/>
    </location>
</feature>
<name>A0A811K2I7_9BILA</name>
<evidence type="ECO:0000313" key="3">
    <source>
        <dbReference type="Proteomes" id="UP000614601"/>
    </source>
</evidence>
<gene>
    <name evidence="2" type="ORF">BOKJ2_LOCUS3034</name>
</gene>
<dbReference type="Proteomes" id="UP000783686">
    <property type="component" value="Unassembled WGS sequence"/>
</dbReference>
<dbReference type="Proteomes" id="UP000614601">
    <property type="component" value="Unassembled WGS sequence"/>
</dbReference>
<evidence type="ECO:0000256" key="1">
    <source>
        <dbReference type="SAM" id="MobiDB-lite"/>
    </source>
</evidence>
<feature type="region of interest" description="Disordered" evidence="1">
    <location>
        <begin position="66"/>
        <end position="98"/>
    </location>
</feature>
<dbReference type="EMBL" id="CAJFCW020000002">
    <property type="protein sequence ID" value="CAG9090727.1"/>
    <property type="molecule type" value="Genomic_DNA"/>
</dbReference>
<feature type="region of interest" description="Disordered" evidence="1">
    <location>
        <begin position="781"/>
        <end position="826"/>
    </location>
</feature>
<reference evidence="2" key="1">
    <citation type="submission" date="2020-09" db="EMBL/GenBank/DDBJ databases">
        <authorList>
            <person name="Kikuchi T."/>
        </authorList>
    </citation>
    <scope>NUCLEOTIDE SEQUENCE</scope>
    <source>
        <strain evidence="2">SH1</strain>
    </source>
</reference>
<keyword evidence="3" id="KW-1185">Reference proteome</keyword>
<organism evidence="2 3">
    <name type="scientific">Bursaphelenchus okinawaensis</name>
    <dbReference type="NCBI Taxonomy" id="465554"/>
    <lineage>
        <taxon>Eukaryota</taxon>
        <taxon>Metazoa</taxon>
        <taxon>Ecdysozoa</taxon>
        <taxon>Nematoda</taxon>
        <taxon>Chromadorea</taxon>
        <taxon>Rhabditida</taxon>
        <taxon>Tylenchina</taxon>
        <taxon>Tylenchomorpha</taxon>
        <taxon>Aphelenchoidea</taxon>
        <taxon>Aphelenchoididae</taxon>
        <taxon>Bursaphelenchus</taxon>
    </lineage>
</organism>
<evidence type="ECO:0000313" key="2">
    <source>
        <dbReference type="EMBL" id="CAD5210131.1"/>
    </source>
</evidence>
<accession>A0A811K2I7</accession>
<sequence length="826" mass="91943">MALPLVDNIFMNRYSTETGRRFSTEGATRPKSYMGYIPTQDLDKLHIQRGDVKTLLERGYNGLGRVNGSKTEGRGQHNGGKDGIVSENRLQNGEEGSCEAEKRLQNETKRYMENRLQNEDHSNDIGQRMLYRTEHSNTDGQRMLQKIEHSNDTEKRQHKEVTYTPSNNTKMHNNKNPILQTPNLPHTQHPFPDNTAETTPEYTVRLRRELQPKNAETEAKSFVKPREPSRKESTGYARPHSFIDNIGCYTFQNNYRFINGTPKADPSSTVFSAQPCDTASLGKVNTGGFDKRCAGLKGGVGTDLLVKDSTSSPVKPITKSFGKTATSFTEKPTTNSSVKPITTSAVKATTTYSYRPNIDYPILETTTSYSTGLQSRLEAKKGLSTVTQSKLEDTPVLSDLPQSRKESIEAFCYKNQDRQESVKEGYKTCHFDPTVNSAYQKAATGSTTFETPLLIKNASTTSSKSVPVGSDLSFSTNFSTNSTDFSTNLTNYSTNPSVPTLPSKPISINFLSDSKDSEVSTQNITTGFPQFSTKSPQHLQDTLLRNHDARDAPRRPFSCFDMILLNTMKPAIEVTSLSSGTLIDSKGSSSSNSCLSLVSEESGCDDIVLGDVEDTDVVSGISNNRRLEEKSTSDLCMPEKARFDWKDNSTSQFKPTETTKDRLKPEENSQEALRQSKSLSTVYTKPAGPASDEKRKLWHEHAKRFQSCTGSSDLQSSDKAFRKLSADGDKAFRVLVDPEAECYEQPRSFSNFESCRSSQSPRPRMVRGMNAVTLDRRIKKAPFKSPALSERNFQSPDGMRTEAKKNKILRRHSNHQTRVSGASPGM</sequence>
<dbReference type="AlphaFoldDB" id="A0A811K2I7"/>
<feature type="region of interest" description="Disordered" evidence="1">
    <location>
        <begin position="209"/>
        <end position="238"/>
    </location>
</feature>
<comment type="caution">
    <text evidence="2">The sequence shown here is derived from an EMBL/GenBank/DDBJ whole genome shotgun (WGS) entry which is preliminary data.</text>
</comment>
<feature type="compositionally biased region" description="Polar residues" evidence="1">
    <location>
        <begin position="670"/>
        <end position="683"/>
    </location>
</feature>